<comment type="subcellular location">
    <subcellularLocation>
        <location evidence="6">Cytoplasm</location>
    </subcellularLocation>
</comment>
<organism evidence="7 8">
    <name type="scientific">Caldiarchaeum subterraneum</name>
    <dbReference type="NCBI Taxonomy" id="311458"/>
    <lineage>
        <taxon>Archaea</taxon>
        <taxon>Nitrososphaerota</taxon>
        <taxon>Candidatus Caldarchaeales</taxon>
        <taxon>Candidatus Caldarchaeaceae</taxon>
        <taxon>Candidatus Caldarchaeum</taxon>
    </lineage>
</organism>
<comment type="similarity">
    <text evidence="6">Belongs to the imidazoleglycerol-phosphate dehydratase family.</text>
</comment>
<protein>
    <recommendedName>
        <fullName evidence="2 6">Imidazoleglycerol-phosphate dehydratase</fullName>
        <shortName evidence="6">IGPD</shortName>
        <ecNumber evidence="6">4.2.1.19</ecNumber>
    </recommendedName>
</protein>
<dbReference type="PANTHER" id="PTHR23133:SF2">
    <property type="entry name" value="IMIDAZOLEGLYCEROL-PHOSPHATE DEHYDRATASE"/>
    <property type="match status" value="1"/>
</dbReference>
<dbReference type="Proteomes" id="UP000608579">
    <property type="component" value="Unassembled WGS sequence"/>
</dbReference>
<dbReference type="GO" id="GO:0000105">
    <property type="term" value="P:L-histidine biosynthetic process"/>
    <property type="evidence" value="ECO:0007669"/>
    <property type="project" value="UniProtKB-UniRule"/>
</dbReference>
<keyword evidence="3 6" id="KW-0028">Amino-acid biosynthesis</keyword>
<dbReference type="GO" id="GO:0004424">
    <property type="term" value="F:imidazoleglycerol-phosphate dehydratase activity"/>
    <property type="evidence" value="ECO:0007669"/>
    <property type="project" value="UniProtKB-UniRule"/>
</dbReference>
<reference evidence="7" key="1">
    <citation type="journal article" date="2020" name="ISME J.">
        <title>Gammaproteobacteria mediating utilization of methyl-, sulfur- and petroleum organic compounds in deep ocean hydrothermal plumes.</title>
        <authorList>
            <person name="Zhou Z."/>
            <person name="Liu Y."/>
            <person name="Pan J."/>
            <person name="Cron B.R."/>
            <person name="Toner B.M."/>
            <person name="Anantharaman K."/>
            <person name="Breier J.A."/>
            <person name="Dick G.J."/>
            <person name="Li M."/>
        </authorList>
    </citation>
    <scope>NUCLEOTIDE SEQUENCE</scope>
    <source>
        <strain evidence="7">SZUA-1515</strain>
    </source>
</reference>
<dbReference type="InterPro" id="IPR020568">
    <property type="entry name" value="Ribosomal_Su5_D2-typ_SF"/>
</dbReference>
<evidence type="ECO:0000256" key="5">
    <source>
        <dbReference type="ARBA" id="ARBA00023239"/>
    </source>
</evidence>
<evidence type="ECO:0000256" key="1">
    <source>
        <dbReference type="ARBA" id="ARBA00005047"/>
    </source>
</evidence>
<dbReference type="EC" id="4.2.1.19" evidence="6"/>
<dbReference type="FunFam" id="3.30.230.40:FF:000001">
    <property type="entry name" value="Imidazoleglycerol-phosphate dehydratase HisB"/>
    <property type="match status" value="1"/>
</dbReference>
<dbReference type="Pfam" id="PF00475">
    <property type="entry name" value="IGPD"/>
    <property type="match status" value="1"/>
</dbReference>
<gene>
    <name evidence="6 7" type="primary">hisB</name>
    <name evidence="7" type="ORF">EYH45_05185</name>
</gene>
<name>A0A833EAR7_CALS0</name>
<dbReference type="InterPro" id="IPR038494">
    <property type="entry name" value="IGPD_sf"/>
</dbReference>
<dbReference type="Gene3D" id="3.30.230.40">
    <property type="entry name" value="Imidazole glycerol phosphate dehydratase, domain 1"/>
    <property type="match status" value="2"/>
</dbReference>
<evidence type="ECO:0000256" key="2">
    <source>
        <dbReference type="ARBA" id="ARBA00016664"/>
    </source>
</evidence>
<dbReference type="SUPFAM" id="SSF54211">
    <property type="entry name" value="Ribosomal protein S5 domain 2-like"/>
    <property type="match status" value="2"/>
</dbReference>
<dbReference type="InterPro" id="IPR020565">
    <property type="entry name" value="ImidazoleglycerP_deHydtase_CS"/>
</dbReference>
<dbReference type="GO" id="GO:0005737">
    <property type="term" value="C:cytoplasm"/>
    <property type="evidence" value="ECO:0007669"/>
    <property type="project" value="UniProtKB-SubCell"/>
</dbReference>
<dbReference type="PANTHER" id="PTHR23133">
    <property type="entry name" value="IMIDAZOLEGLYCEROL-PHOSPHATE DEHYDRATASE HIS7"/>
    <property type="match status" value="1"/>
</dbReference>
<comment type="pathway">
    <text evidence="1 6">Amino-acid biosynthesis; L-histidine biosynthesis; L-histidine from 5-phospho-alpha-D-ribose 1-diphosphate: step 6/9.</text>
</comment>
<keyword evidence="6" id="KW-0963">Cytoplasm</keyword>
<evidence type="ECO:0000256" key="3">
    <source>
        <dbReference type="ARBA" id="ARBA00022605"/>
    </source>
</evidence>
<dbReference type="EMBL" id="DQVM01000100">
    <property type="protein sequence ID" value="HIQ29940.1"/>
    <property type="molecule type" value="Genomic_DNA"/>
</dbReference>
<comment type="caution">
    <text evidence="7">The sequence shown here is derived from an EMBL/GenBank/DDBJ whole genome shotgun (WGS) entry which is preliminary data.</text>
</comment>
<evidence type="ECO:0000313" key="7">
    <source>
        <dbReference type="EMBL" id="HIQ29940.1"/>
    </source>
</evidence>
<evidence type="ECO:0000256" key="4">
    <source>
        <dbReference type="ARBA" id="ARBA00023102"/>
    </source>
</evidence>
<comment type="catalytic activity">
    <reaction evidence="6">
        <text>D-erythro-1-(imidazol-4-yl)glycerol 3-phosphate = 3-(imidazol-4-yl)-2-oxopropyl phosphate + H2O</text>
        <dbReference type="Rhea" id="RHEA:11040"/>
        <dbReference type="ChEBI" id="CHEBI:15377"/>
        <dbReference type="ChEBI" id="CHEBI:57766"/>
        <dbReference type="ChEBI" id="CHEBI:58278"/>
        <dbReference type="EC" id="4.2.1.19"/>
    </reaction>
</comment>
<dbReference type="UniPathway" id="UPA00031">
    <property type="reaction ID" value="UER00011"/>
</dbReference>
<evidence type="ECO:0000313" key="8">
    <source>
        <dbReference type="Proteomes" id="UP000608579"/>
    </source>
</evidence>
<proteinExistence type="inferred from homology"/>
<accession>A0A833EAR7</accession>
<dbReference type="InterPro" id="IPR000807">
    <property type="entry name" value="ImidazoleglycerolP_deHydtase"/>
</dbReference>
<dbReference type="CDD" id="cd07914">
    <property type="entry name" value="IGPD"/>
    <property type="match status" value="1"/>
</dbReference>
<dbReference type="NCBIfam" id="NF002114">
    <property type="entry name" value="PRK00951.2-4"/>
    <property type="match status" value="1"/>
</dbReference>
<dbReference type="AlphaFoldDB" id="A0A833EAR7"/>
<dbReference type="FunFam" id="3.30.230.40:FF:000003">
    <property type="entry name" value="Imidazoleglycerol-phosphate dehydratase HisB"/>
    <property type="match status" value="1"/>
</dbReference>
<sequence length="193" mass="21716">MRSRLAKIKRETAETHVEAEVNLDGSGRYSIETRYKFMNHMIETLSKHSLIDIYLKAEGDLRHHIIEDCGITLGKALNEALGDRRGIRRFGYALIPMDESLALAAVDLVKRPKVIVSLNTKLQTIEDIPVSEIIHFIESLGTAMEACIHVKTLDGFDEHHKVEACFKALAIALRNAVERDERRLDIASTKGVL</sequence>
<keyword evidence="4 6" id="KW-0368">Histidine biosynthesis</keyword>
<keyword evidence="5 6" id="KW-0456">Lyase</keyword>
<evidence type="ECO:0000256" key="6">
    <source>
        <dbReference type="HAMAP-Rule" id="MF_00076"/>
    </source>
</evidence>
<dbReference type="PROSITE" id="PS00955">
    <property type="entry name" value="IGP_DEHYDRATASE_2"/>
    <property type="match status" value="1"/>
</dbReference>
<dbReference type="HAMAP" id="MF_00076">
    <property type="entry name" value="HisB"/>
    <property type="match status" value="1"/>
</dbReference>